<dbReference type="SUPFAM" id="SSF55073">
    <property type="entry name" value="Nucleotide cyclase"/>
    <property type="match status" value="1"/>
</dbReference>
<evidence type="ECO:0000313" key="6">
    <source>
        <dbReference type="Proteomes" id="UP001155241"/>
    </source>
</evidence>
<dbReference type="Proteomes" id="UP001155241">
    <property type="component" value="Unassembled WGS sequence"/>
</dbReference>
<dbReference type="InterPro" id="IPR029787">
    <property type="entry name" value="Nucleotide_cyclase"/>
</dbReference>
<organism evidence="5 6">
    <name type="scientific">Aeoliella straminimaris</name>
    <dbReference type="NCBI Taxonomy" id="2954799"/>
    <lineage>
        <taxon>Bacteria</taxon>
        <taxon>Pseudomonadati</taxon>
        <taxon>Planctomycetota</taxon>
        <taxon>Planctomycetia</taxon>
        <taxon>Pirellulales</taxon>
        <taxon>Lacipirellulaceae</taxon>
        <taxon>Aeoliella</taxon>
    </lineage>
</organism>
<dbReference type="InterPro" id="IPR050469">
    <property type="entry name" value="Diguanylate_Cyclase"/>
</dbReference>
<feature type="transmembrane region" description="Helical" evidence="3">
    <location>
        <begin position="12"/>
        <end position="30"/>
    </location>
</feature>
<accession>A0A9X2F9K0</accession>
<dbReference type="FunFam" id="3.30.70.270:FF:000001">
    <property type="entry name" value="Diguanylate cyclase domain protein"/>
    <property type="match status" value="1"/>
</dbReference>
<gene>
    <name evidence="5" type="ORF">NG895_12985</name>
</gene>
<dbReference type="AlphaFoldDB" id="A0A9X2F9K0"/>
<dbReference type="PROSITE" id="PS50887">
    <property type="entry name" value="GGDEF"/>
    <property type="match status" value="1"/>
</dbReference>
<reference evidence="5" key="1">
    <citation type="submission" date="2022-06" db="EMBL/GenBank/DDBJ databases">
        <title>Aeoliella straminimaris, a novel planctomycete from sediments.</title>
        <authorList>
            <person name="Vitorino I.R."/>
            <person name="Lage O.M."/>
        </authorList>
    </citation>
    <scope>NUCLEOTIDE SEQUENCE</scope>
    <source>
        <strain evidence="5">ICT_H6.2</strain>
    </source>
</reference>
<sequence length="277" mass="30810">MFEWCEEHTRAALLLSVGIASLVAAVDLLTGDRFPLIVCYLPSIFLLCTVVRPAVAYCAAAVCSSAWMIDDVVVLQMHSVSPQGLWIASVHFVFFTVIIGMLFRLRVAHERERLFARTDALTGLSNSKAFRDTAERELARSKRNNGYLAVAFIDCDNFKAVNDTLGHRAGDELLKAMAETMELNIRKMDTAARMGGDEFAVLLPEASLEEAELVISRLRESLLERMQQSNWPVTFSIGVAVYQSLPDSIEDMIHGADLLMYEVKQNSKNAATFRLVA</sequence>
<dbReference type="PANTHER" id="PTHR45138:SF9">
    <property type="entry name" value="DIGUANYLATE CYCLASE DGCM-RELATED"/>
    <property type="match status" value="1"/>
</dbReference>
<keyword evidence="3" id="KW-0812">Transmembrane</keyword>
<feature type="domain" description="GGDEF" evidence="4">
    <location>
        <begin position="146"/>
        <end position="276"/>
    </location>
</feature>
<dbReference type="GO" id="GO:0052621">
    <property type="term" value="F:diguanylate cyclase activity"/>
    <property type="evidence" value="ECO:0007669"/>
    <property type="project" value="UniProtKB-EC"/>
</dbReference>
<dbReference type="Gene3D" id="3.30.70.270">
    <property type="match status" value="1"/>
</dbReference>
<dbReference type="NCBIfam" id="TIGR00254">
    <property type="entry name" value="GGDEF"/>
    <property type="match status" value="1"/>
</dbReference>
<dbReference type="RefSeq" id="WP_252852935.1">
    <property type="nucleotide sequence ID" value="NZ_JAMXLR010000039.1"/>
</dbReference>
<dbReference type="CDD" id="cd01949">
    <property type="entry name" value="GGDEF"/>
    <property type="match status" value="1"/>
</dbReference>
<dbReference type="InterPro" id="IPR043128">
    <property type="entry name" value="Rev_trsase/Diguanyl_cyclase"/>
</dbReference>
<feature type="transmembrane region" description="Helical" evidence="3">
    <location>
        <begin position="84"/>
        <end position="103"/>
    </location>
</feature>
<evidence type="ECO:0000256" key="2">
    <source>
        <dbReference type="ARBA" id="ARBA00034247"/>
    </source>
</evidence>
<protein>
    <recommendedName>
        <fullName evidence="1">diguanylate cyclase</fullName>
        <ecNumber evidence="1">2.7.7.65</ecNumber>
    </recommendedName>
</protein>
<keyword evidence="6" id="KW-1185">Reference proteome</keyword>
<proteinExistence type="predicted"/>
<dbReference type="InterPro" id="IPR000160">
    <property type="entry name" value="GGDEF_dom"/>
</dbReference>
<comment type="catalytic activity">
    <reaction evidence="2">
        <text>2 GTP = 3',3'-c-di-GMP + 2 diphosphate</text>
        <dbReference type="Rhea" id="RHEA:24898"/>
        <dbReference type="ChEBI" id="CHEBI:33019"/>
        <dbReference type="ChEBI" id="CHEBI:37565"/>
        <dbReference type="ChEBI" id="CHEBI:58805"/>
        <dbReference type="EC" id="2.7.7.65"/>
    </reaction>
</comment>
<keyword evidence="3" id="KW-1133">Transmembrane helix</keyword>
<feature type="transmembrane region" description="Helical" evidence="3">
    <location>
        <begin position="37"/>
        <end position="69"/>
    </location>
</feature>
<name>A0A9X2F9K0_9BACT</name>
<dbReference type="PANTHER" id="PTHR45138">
    <property type="entry name" value="REGULATORY COMPONENTS OF SENSORY TRANSDUCTION SYSTEM"/>
    <property type="match status" value="1"/>
</dbReference>
<evidence type="ECO:0000256" key="3">
    <source>
        <dbReference type="SAM" id="Phobius"/>
    </source>
</evidence>
<dbReference type="EMBL" id="JAMXLR010000039">
    <property type="protein sequence ID" value="MCO6044820.1"/>
    <property type="molecule type" value="Genomic_DNA"/>
</dbReference>
<keyword evidence="3" id="KW-0472">Membrane</keyword>
<evidence type="ECO:0000313" key="5">
    <source>
        <dbReference type="EMBL" id="MCO6044820.1"/>
    </source>
</evidence>
<dbReference type="SMART" id="SM00267">
    <property type="entry name" value="GGDEF"/>
    <property type="match status" value="1"/>
</dbReference>
<dbReference type="Pfam" id="PF00990">
    <property type="entry name" value="GGDEF"/>
    <property type="match status" value="1"/>
</dbReference>
<evidence type="ECO:0000256" key="1">
    <source>
        <dbReference type="ARBA" id="ARBA00012528"/>
    </source>
</evidence>
<dbReference type="EC" id="2.7.7.65" evidence="1"/>
<evidence type="ECO:0000259" key="4">
    <source>
        <dbReference type="PROSITE" id="PS50887"/>
    </source>
</evidence>
<comment type="caution">
    <text evidence="5">The sequence shown here is derived from an EMBL/GenBank/DDBJ whole genome shotgun (WGS) entry which is preliminary data.</text>
</comment>